<evidence type="ECO:0000313" key="3">
    <source>
        <dbReference type="Proteomes" id="UP000613768"/>
    </source>
</evidence>
<protein>
    <submittedName>
        <fullName evidence="2">Glycosyltransferase</fullName>
    </submittedName>
</protein>
<dbReference type="PANTHER" id="PTHR43685">
    <property type="entry name" value="GLYCOSYLTRANSFERASE"/>
    <property type="match status" value="1"/>
</dbReference>
<dbReference type="PANTHER" id="PTHR43685:SF2">
    <property type="entry name" value="GLYCOSYLTRANSFERASE 2-LIKE DOMAIN-CONTAINING PROTEIN"/>
    <property type="match status" value="1"/>
</dbReference>
<proteinExistence type="predicted"/>
<gene>
    <name evidence="2" type="ORF">IFO71_03975</name>
</gene>
<accession>A0AAW3ZJK2</accession>
<dbReference type="CDD" id="cd04184">
    <property type="entry name" value="GT2_RfbC_Mx_like"/>
    <property type="match status" value="1"/>
</dbReference>
<dbReference type="InterPro" id="IPR001173">
    <property type="entry name" value="Glyco_trans_2-like"/>
</dbReference>
<dbReference type="Proteomes" id="UP000613768">
    <property type="component" value="Unassembled WGS sequence"/>
</dbReference>
<dbReference type="EMBL" id="JACYTR010000005">
    <property type="protein sequence ID" value="MBD8524894.1"/>
    <property type="molecule type" value="Genomic_DNA"/>
</dbReference>
<dbReference type="AlphaFoldDB" id="A0AAW3ZJK2"/>
<dbReference type="SUPFAM" id="SSF53448">
    <property type="entry name" value="Nucleotide-diphospho-sugar transferases"/>
    <property type="match status" value="2"/>
</dbReference>
<organism evidence="2 3">
    <name type="scientific">Pseudomarimonas arenosa</name>
    <dbReference type="NCBI Taxonomy" id="2774145"/>
    <lineage>
        <taxon>Bacteria</taxon>
        <taxon>Pseudomonadati</taxon>
        <taxon>Pseudomonadota</taxon>
        <taxon>Gammaproteobacteria</taxon>
        <taxon>Lysobacterales</taxon>
        <taxon>Lysobacteraceae</taxon>
        <taxon>Pseudomarimonas</taxon>
    </lineage>
</organism>
<sequence>MVAAASRSRATAAEAARLLLLGWRAGRLRGILDLLLAAPGTPHFGFGYAKWVAQHGVASLEARRLLRERSRAFTQQPLISVLMPVYKPDLDLLREAVDSVFEQTYQHWQLCIADDASDDPSCRDYLKTLMSRDSRIKVVFRDKNGHISAASNSALDLCAGEFTALLDQDDLLPAHALHCVVDCINRNPGARLIYSDEDKIDVKGVHYDPYFKPDWDSYLILGQNLFSHLGVFETKLMREVGGFRQGYEGSQDYDLLLRCLAKAGSGSVFHIPHVLYHWRAVPGSTAQAMGQKSYAADAALRALADYLTNTKRPGRIEPGAFPGMYRFRPTPPSDTITVSVLFDAPPSDLAAWQRALSGLDANLAVECLFPDPDRAVNSVAPRPESATRAARLNQLAKIAKGDVLLFASAGVEPAGPASVSELVALASISSVGVAGARIIEASRRVLHAGYVLGMFGGLDSPHRGFPVATPGYFGQLELLRRASAVSAAAMAVRRNVFQQLGGFSDLAIGILELDFSRRVESAGMDTVITPHADFVATQPTLVALTDSSISVPGTDWPEDRHYNPNLTLMHGAYLIDRAPRVALPWA</sequence>
<dbReference type="Pfam" id="PF00535">
    <property type="entry name" value="Glycos_transf_2"/>
    <property type="match status" value="1"/>
</dbReference>
<keyword evidence="3" id="KW-1185">Reference proteome</keyword>
<dbReference type="Gene3D" id="3.90.550.10">
    <property type="entry name" value="Spore Coat Polysaccharide Biosynthesis Protein SpsA, Chain A"/>
    <property type="match status" value="2"/>
</dbReference>
<evidence type="ECO:0000259" key="1">
    <source>
        <dbReference type="Pfam" id="PF00535"/>
    </source>
</evidence>
<dbReference type="InterPro" id="IPR029044">
    <property type="entry name" value="Nucleotide-diphossugar_trans"/>
</dbReference>
<dbReference type="InterPro" id="IPR050834">
    <property type="entry name" value="Glycosyltransf_2"/>
</dbReference>
<name>A0AAW3ZJK2_9GAMM</name>
<comment type="caution">
    <text evidence="2">The sequence shown here is derived from an EMBL/GenBank/DDBJ whole genome shotgun (WGS) entry which is preliminary data.</text>
</comment>
<feature type="domain" description="Glycosyltransferase 2-like" evidence="1">
    <location>
        <begin position="80"/>
        <end position="188"/>
    </location>
</feature>
<evidence type="ECO:0000313" key="2">
    <source>
        <dbReference type="EMBL" id="MBD8524894.1"/>
    </source>
</evidence>
<reference evidence="2 3" key="1">
    <citation type="submission" date="2020-09" db="EMBL/GenBank/DDBJ databases">
        <title>Pseudoxanthomonas sp. CAU 1598 isolated from sand of Yaerae Beach.</title>
        <authorList>
            <person name="Kim W."/>
        </authorList>
    </citation>
    <scope>NUCLEOTIDE SEQUENCE [LARGE SCALE GENOMIC DNA]</scope>
    <source>
        <strain evidence="2 3">CAU 1598</strain>
    </source>
</reference>